<reference evidence="2 3" key="1">
    <citation type="submission" date="2020-06" db="EMBL/GenBank/DDBJ databases">
        <authorList>
            <person name="Li R."/>
            <person name="Bekaert M."/>
        </authorList>
    </citation>
    <scope>NUCLEOTIDE SEQUENCE [LARGE SCALE GENOMIC DNA]</scope>
    <source>
        <strain evidence="3">wild</strain>
    </source>
</reference>
<keyword evidence="1" id="KW-0812">Transmembrane</keyword>
<feature type="transmembrane region" description="Helical" evidence="1">
    <location>
        <begin position="12"/>
        <end position="32"/>
    </location>
</feature>
<dbReference type="CDD" id="cd16021">
    <property type="entry name" value="ALP_like"/>
    <property type="match status" value="1"/>
</dbReference>
<keyword evidence="1" id="KW-0472">Membrane</keyword>
<dbReference type="AlphaFoldDB" id="A0A6J8A8D1"/>
<organism evidence="2 3">
    <name type="scientific">Mytilus coruscus</name>
    <name type="common">Sea mussel</name>
    <dbReference type="NCBI Taxonomy" id="42192"/>
    <lineage>
        <taxon>Eukaryota</taxon>
        <taxon>Metazoa</taxon>
        <taxon>Spiralia</taxon>
        <taxon>Lophotrochozoa</taxon>
        <taxon>Mollusca</taxon>
        <taxon>Bivalvia</taxon>
        <taxon>Autobranchia</taxon>
        <taxon>Pteriomorphia</taxon>
        <taxon>Mytilida</taxon>
        <taxon>Mytiloidea</taxon>
        <taxon>Mytilidae</taxon>
        <taxon>Mytilinae</taxon>
        <taxon>Mytilus</taxon>
    </lineage>
</organism>
<accession>A0A6J8A8D1</accession>
<keyword evidence="3" id="KW-1185">Reference proteome</keyword>
<evidence type="ECO:0000313" key="2">
    <source>
        <dbReference type="EMBL" id="CAC5362958.1"/>
    </source>
</evidence>
<evidence type="ECO:0000313" key="3">
    <source>
        <dbReference type="Proteomes" id="UP000507470"/>
    </source>
</evidence>
<evidence type="ECO:0000256" key="1">
    <source>
        <dbReference type="SAM" id="Phobius"/>
    </source>
</evidence>
<dbReference type="GO" id="GO:0005615">
    <property type="term" value="C:extracellular space"/>
    <property type="evidence" value="ECO:0007669"/>
    <property type="project" value="TreeGrafter"/>
</dbReference>
<dbReference type="InterPro" id="IPR017850">
    <property type="entry name" value="Alkaline_phosphatase_core_sf"/>
</dbReference>
<dbReference type="Proteomes" id="UP000507470">
    <property type="component" value="Unassembled WGS sequence"/>
</dbReference>
<sequence length="725" mass="84885">MIGVMRFRKKQNVILCLLGVVLFTTIVLIGHFNDLENPANLQFVWKATFPTLRYFEKSKPDQRVYLQDLGVKGKKDISTTCQFPRLSLYNDANKDKFEILDPLVCSFGNDLFNLENGIVKMNKTVLKISTDNAKIEKCEYLAIERVHDDYFTYTEPVVKEKHPFDMIIQYDFIQVKCNLFNPDEEAAKIKANETRARKSTDLNEITDMEEWYTQDNPFLYQEYGMGKEENFDFDQFIVQIYPKSEVLKRTSSVTSVNGTGLNVLKIGLDSLSHLSFQRLLPLTYSYLRDELDFTILNGYNILGDGTTANVIPLLTGKTEMELPEVRKHMYESGYVDQYPFIWKEFEKQGYATAYAEDEPSIGTFNLRLNGFEKQPTDHYMRPFWQALWQSTLREISPRFCTGHTPHHHYLLGYIKDFFIKYKTMPKFAFLFMAELTHWRNDPGQYLDSDFKKFFQWFKNSGELEKTVVIVLADHGARYGKVRSTVQGKIEERMPMMSVRYPIEFLEKHPMLLKNLKLNKDRLVTPFDIYETVADVLDESRFSPKSPKKSHRISLSQEIPFNRTCKDAHIDTHWCSCLSRLQQHIDNEYVKKIADKLVAYINRLTLPVRKHCRKLELKEIKSAYLMIPNEKVLKFLREKDQDYRYANFSKDALLDIGHYEVTIETHPQNGLFEATAVVNFNEGSVKLNPDISRLDLYGKQPLCVQKRYPDLRKFCLCKNYKLSEGI</sequence>
<dbReference type="FunFam" id="3.40.720.10:FF:000017">
    <property type="entry name" value="Predicted protein"/>
    <property type="match status" value="1"/>
</dbReference>
<gene>
    <name evidence="2" type="ORF">MCOR_4545</name>
</gene>
<dbReference type="EMBL" id="CACVKT020000783">
    <property type="protein sequence ID" value="CAC5362958.1"/>
    <property type="molecule type" value="Genomic_DNA"/>
</dbReference>
<keyword evidence="1" id="KW-1133">Transmembrane helix</keyword>
<name>A0A6J8A8D1_MYTCO</name>
<dbReference type="PANTHER" id="PTHR10974">
    <property type="entry name" value="FI08016P-RELATED"/>
    <property type="match status" value="1"/>
</dbReference>
<dbReference type="Pfam" id="PF02995">
    <property type="entry name" value="DUF229"/>
    <property type="match status" value="1"/>
</dbReference>
<dbReference type="InterPro" id="IPR004245">
    <property type="entry name" value="DUF229"/>
</dbReference>
<dbReference type="PANTHER" id="PTHR10974:SF1">
    <property type="entry name" value="FI08016P-RELATED"/>
    <property type="match status" value="1"/>
</dbReference>
<protein>
    <submittedName>
        <fullName evidence="2">Uncharacterized protein</fullName>
    </submittedName>
</protein>
<dbReference type="OrthoDB" id="413313at2759"/>
<dbReference type="SUPFAM" id="SSF53649">
    <property type="entry name" value="Alkaline phosphatase-like"/>
    <property type="match status" value="1"/>
</dbReference>
<proteinExistence type="predicted"/>
<dbReference type="Gene3D" id="3.40.720.10">
    <property type="entry name" value="Alkaline Phosphatase, subunit A"/>
    <property type="match status" value="1"/>
</dbReference>